<organism evidence="1">
    <name type="scientific">Marseillevirus LCMAC101</name>
    <dbReference type="NCBI Taxonomy" id="2506602"/>
    <lineage>
        <taxon>Viruses</taxon>
        <taxon>Varidnaviria</taxon>
        <taxon>Bamfordvirae</taxon>
        <taxon>Nucleocytoviricota</taxon>
        <taxon>Megaviricetes</taxon>
        <taxon>Pimascovirales</taxon>
        <taxon>Pimascovirales incertae sedis</taxon>
        <taxon>Marseilleviridae</taxon>
    </lineage>
</organism>
<protein>
    <submittedName>
        <fullName evidence="1">Uncharacterized protein</fullName>
    </submittedName>
</protein>
<proteinExistence type="predicted"/>
<evidence type="ECO:0000313" key="1">
    <source>
        <dbReference type="EMBL" id="QBK85894.1"/>
    </source>
</evidence>
<dbReference type="EMBL" id="MK500328">
    <property type="protein sequence ID" value="QBK85894.1"/>
    <property type="molecule type" value="Genomic_DNA"/>
</dbReference>
<sequence>MDTTDLRLDIDRLKKERNVHLDSEIAQCRQRLIEIRKHKISIEKEEKIYEEFLMRFMQTKYPTVWCIRCEHTAKCPSQPAGYSGRFSSPDIAEGFVPSKDGCYSYYGCRITYTVEPTDPSFLSPKQWELLDINPFE</sequence>
<gene>
    <name evidence="1" type="ORF">LCMAC101_04890</name>
</gene>
<reference evidence="1" key="1">
    <citation type="journal article" date="2019" name="MBio">
        <title>Virus Genomes from Deep Sea Sediments Expand the Ocean Megavirome and Support Independent Origins of Viral Gigantism.</title>
        <authorList>
            <person name="Backstrom D."/>
            <person name="Yutin N."/>
            <person name="Jorgensen S.L."/>
            <person name="Dharamshi J."/>
            <person name="Homa F."/>
            <person name="Zaremba-Niedwiedzka K."/>
            <person name="Spang A."/>
            <person name="Wolf Y.I."/>
            <person name="Koonin E.V."/>
            <person name="Ettema T.J."/>
        </authorList>
    </citation>
    <scope>NUCLEOTIDE SEQUENCE</scope>
</reference>
<name>A0A481YTQ8_9VIRU</name>
<accession>A0A481YTQ8</accession>